<dbReference type="OMA" id="ESVFFHE"/>
<name>Q5B7S7_EMENI</name>
<accession>Q5B7S7</accession>
<proteinExistence type="predicted"/>
<feature type="signal peptide" evidence="1">
    <location>
        <begin position="1"/>
        <end position="21"/>
    </location>
</feature>
<keyword evidence="3" id="KW-1185">Reference proteome</keyword>
<feature type="chain" id="PRO_5010299499" description="Conidiation-specific protein 13" evidence="1">
    <location>
        <begin position="22"/>
        <end position="310"/>
    </location>
</feature>
<evidence type="ECO:0000313" key="3">
    <source>
        <dbReference type="Proteomes" id="UP000000560"/>
    </source>
</evidence>
<protein>
    <recommendedName>
        <fullName evidence="4">Conidiation-specific protein 13</fullName>
    </recommendedName>
</protein>
<evidence type="ECO:0000256" key="1">
    <source>
        <dbReference type="SAM" id="SignalP"/>
    </source>
</evidence>
<dbReference type="EMBL" id="BN001306">
    <property type="protein sequence ID" value="CBF82777.1"/>
    <property type="molecule type" value="Genomic_DNA"/>
</dbReference>
<dbReference type="eggNOG" id="ENOG502S57E">
    <property type="taxonomic scope" value="Eukaryota"/>
</dbReference>
<dbReference type="SUPFAM" id="SSF55486">
    <property type="entry name" value="Metalloproteases ('zincins'), catalytic domain"/>
    <property type="match status" value="1"/>
</dbReference>
<dbReference type="InParanoid" id="Q5B7S7"/>
<accession>C8VHL7</accession>
<reference evidence="3" key="2">
    <citation type="journal article" date="2009" name="Fungal Genet. Biol.">
        <title>The 2008 update of the Aspergillus nidulans genome annotation: a community effort.</title>
        <authorList>
            <person name="Wortman J.R."/>
            <person name="Gilsenan J.M."/>
            <person name="Joardar V."/>
            <person name="Deegan J."/>
            <person name="Clutterbuck J."/>
            <person name="Andersen M.R."/>
            <person name="Archer D."/>
            <person name="Bencina M."/>
            <person name="Braus G."/>
            <person name="Coutinho P."/>
            <person name="von Dohren H."/>
            <person name="Doonan J."/>
            <person name="Driessen A.J."/>
            <person name="Durek P."/>
            <person name="Espeso E."/>
            <person name="Fekete E."/>
            <person name="Flipphi M."/>
            <person name="Estrada C.G."/>
            <person name="Geysens S."/>
            <person name="Goldman G."/>
            <person name="de Groot P.W."/>
            <person name="Hansen K."/>
            <person name="Harris S.D."/>
            <person name="Heinekamp T."/>
            <person name="Helmstaedt K."/>
            <person name="Henrissat B."/>
            <person name="Hofmann G."/>
            <person name="Homan T."/>
            <person name="Horio T."/>
            <person name="Horiuchi H."/>
            <person name="James S."/>
            <person name="Jones M."/>
            <person name="Karaffa L."/>
            <person name="Karanyi Z."/>
            <person name="Kato M."/>
            <person name="Keller N."/>
            <person name="Kelly D.E."/>
            <person name="Kiel J.A."/>
            <person name="Kim J.M."/>
            <person name="van der Klei I.J."/>
            <person name="Klis F.M."/>
            <person name="Kovalchuk A."/>
            <person name="Krasevec N."/>
            <person name="Kubicek C.P."/>
            <person name="Liu B."/>
            <person name="Maccabe A."/>
            <person name="Meyer V."/>
            <person name="Mirabito P."/>
            <person name="Miskei M."/>
            <person name="Mos M."/>
            <person name="Mullins J."/>
            <person name="Nelson D.R."/>
            <person name="Nielsen J."/>
            <person name="Oakley B.R."/>
            <person name="Osmani S.A."/>
            <person name="Pakula T."/>
            <person name="Paszewski A."/>
            <person name="Paulsen I."/>
            <person name="Pilsyk S."/>
            <person name="Pocsi I."/>
            <person name="Punt P.J."/>
            <person name="Ram A.F."/>
            <person name="Ren Q."/>
            <person name="Robellet X."/>
            <person name="Robson G."/>
            <person name="Seiboth B."/>
            <person name="van Solingen P."/>
            <person name="Specht T."/>
            <person name="Sun J."/>
            <person name="Taheri-Talesh N."/>
            <person name="Takeshita N."/>
            <person name="Ussery D."/>
            <person name="vanKuyk P.A."/>
            <person name="Visser H."/>
            <person name="van de Vondervoort P.J."/>
            <person name="de Vries R.P."/>
            <person name="Walton J."/>
            <person name="Xiang X."/>
            <person name="Xiong Y."/>
            <person name="Zeng A.P."/>
            <person name="Brandt B.W."/>
            <person name="Cornell M.J."/>
            <person name="van den Hondel C.A."/>
            <person name="Visser J."/>
            <person name="Oliver S.G."/>
            <person name="Turner G."/>
        </authorList>
    </citation>
    <scope>GENOME REANNOTATION</scope>
    <source>
        <strain evidence="3">FGSC A4 / ATCC 38163 / CBS 112.46 / NRRL 194 / M139</strain>
    </source>
</reference>
<keyword evidence="1" id="KW-0732">Signal</keyword>
<dbReference type="GeneID" id="2874548"/>
<sequence>MPIRRSFLLAAALATLSPVHADTLSKPALTDNLDYLLAGNVANLPSNGGPYWGKWEDGLMPADCKSIAESQGLNPTDFEVWDIFFDDCQDGWSFCRHKDSADSFETLVDTFGRIPVRMRSWVRHVLTIPGDNWAFNSNGNICFSGTTSQNLDVALHETGHSLDLLGAYGSGALSSSQEWLDAYNADSNVPDNYARSNQVENVAQNTVVAIYDKNVPGGFPGVQAEYAKIQNQYTLVKDKAGDQIVPGGTCDRHLENSETVPMSGSSAKRDIKIKGRTMGTRAVTHDWKFKGTYSNIVTDFEPFNTKDFHH</sequence>
<organism evidence="2 3">
    <name type="scientific">Emericella nidulans (strain FGSC A4 / ATCC 38163 / CBS 112.46 / NRRL 194 / M139)</name>
    <name type="common">Aspergillus nidulans</name>
    <dbReference type="NCBI Taxonomy" id="227321"/>
    <lineage>
        <taxon>Eukaryota</taxon>
        <taxon>Fungi</taxon>
        <taxon>Dikarya</taxon>
        <taxon>Ascomycota</taxon>
        <taxon>Pezizomycotina</taxon>
        <taxon>Eurotiomycetes</taxon>
        <taxon>Eurotiomycetidae</taxon>
        <taxon>Eurotiales</taxon>
        <taxon>Aspergillaceae</taxon>
        <taxon>Aspergillus</taxon>
        <taxon>Aspergillus subgen. Nidulantes</taxon>
    </lineage>
</organism>
<dbReference type="RefSeq" id="XP_661007.1">
    <property type="nucleotide sequence ID" value="XM_655915.1"/>
</dbReference>
<reference evidence="3" key="1">
    <citation type="journal article" date="2005" name="Nature">
        <title>Sequencing of Aspergillus nidulans and comparative analysis with A. fumigatus and A. oryzae.</title>
        <authorList>
            <person name="Galagan J.E."/>
            <person name="Calvo S.E."/>
            <person name="Cuomo C."/>
            <person name="Ma L.J."/>
            <person name="Wortman J.R."/>
            <person name="Batzoglou S."/>
            <person name="Lee S.I."/>
            <person name="Basturkmen M."/>
            <person name="Spevak C.C."/>
            <person name="Clutterbuck J."/>
            <person name="Kapitonov V."/>
            <person name="Jurka J."/>
            <person name="Scazzocchio C."/>
            <person name="Farman M."/>
            <person name="Butler J."/>
            <person name="Purcell S."/>
            <person name="Harris S."/>
            <person name="Braus G.H."/>
            <person name="Draht O."/>
            <person name="Busch S."/>
            <person name="D'Enfert C."/>
            <person name="Bouchier C."/>
            <person name="Goldman G.H."/>
            <person name="Bell-Pedersen D."/>
            <person name="Griffiths-Jones S."/>
            <person name="Doonan J.H."/>
            <person name="Yu J."/>
            <person name="Vienken K."/>
            <person name="Pain A."/>
            <person name="Freitag M."/>
            <person name="Selker E.U."/>
            <person name="Archer D.B."/>
            <person name="Penalva M.A."/>
            <person name="Oakley B.R."/>
            <person name="Momany M."/>
            <person name="Tanaka T."/>
            <person name="Kumagai T."/>
            <person name="Asai K."/>
            <person name="Machida M."/>
            <person name="Nierman W.C."/>
            <person name="Denning D.W."/>
            <person name="Caddick M."/>
            <person name="Hynes M."/>
            <person name="Paoletti M."/>
            <person name="Fischer R."/>
            <person name="Miller B."/>
            <person name="Dyer P."/>
            <person name="Sachs M.S."/>
            <person name="Osmani S.A."/>
            <person name="Birren B.W."/>
        </authorList>
    </citation>
    <scope>NUCLEOTIDE SEQUENCE [LARGE SCALE GENOMIC DNA]</scope>
    <source>
        <strain evidence="3">FGSC A4 / ATCC 38163 / CBS 112.46 / NRRL 194 / M139</strain>
    </source>
</reference>
<evidence type="ECO:0000313" key="2">
    <source>
        <dbReference type="EMBL" id="CBF82777.1"/>
    </source>
</evidence>
<dbReference type="OrthoDB" id="2142213at2759"/>
<evidence type="ECO:0008006" key="4">
    <source>
        <dbReference type="Google" id="ProtNLM"/>
    </source>
</evidence>
<dbReference type="HOGENOM" id="CLU_050729_0_0_1"/>
<gene>
    <name evidence="2" type="ORF">ANIA_03403</name>
</gene>
<dbReference type="Proteomes" id="UP000000560">
    <property type="component" value="Chromosome VI"/>
</dbReference>
<dbReference type="VEuPathDB" id="FungiDB:AN3403"/>
<dbReference type="AlphaFoldDB" id="Q5B7S7"/>
<dbReference type="KEGG" id="ani:ANIA_03403"/>